<accession>A0A5C3PWC9</accession>
<dbReference type="InterPro" id="IPR001932">
    <property type="entry name" value="PPM-type_phosphatase-like_dom"/>
</dbReference>
<dbReference type="PROSITE" id="PS51746">
    <property type="entry name" value="PPM_2"/>
    <property type="match status" value="1"/>
</dbReference>
<dbReference type="Pfam" id="PF00481">
    <property type="entry name" value="PP2C"/>
    <property type="match status" value="1"/>
</dbReference>
<protein>
    <submittedName>
        <fullName evidence="2">Protein serine/threonine phosphatase 2C</fullName>
    </submittedName>
</protein>
<dbReference type="PANTHER" id="PTHR13832:SF827">
    <property type="entry name" value="PROTEIN PHOSPHATASE 1L"/>
    <property type="match status" value="1"/>
</dbReference>
<name>A0A5C3PWC9_9APHY</name>
<feature type="domain" description="PPM-type phosphatase" evidence="1">
    <location>
        <begin position="25"/>
        <end position="420"/>
    </location>
</feature>
<dbReference type="PANTHER" id="PTHR13832">
    <property type="entry name" value="PROTEIN PHOSPHATASE 2C"/>
    <property type="match status" value="1"/>
</dbReference>
<reference evidence="2 3" key="1">
    <citation type="journal article" date="2019" name="Nat. Ecol. Evol.">
        <title>Megaphylogeny resolves global patterns of mushroom evolution.</title>
        <authorList>
            <person name="Varga T."/>
            <person name="Krizsan K."/>
            <person name="Foldi C."/>
            <person name="Dima B."/>
            <person name="Sanchez-Garcia M."/>
            <person name="Sanchez-Ramirez S."/>
            <person name="Szollosi G.J."/>
            <person name="Szarkandi J.G."/>
            <person name="Papp V."/>
            <person name="Albert L."/>
            <person name="Andreopoulos W."/>
            <person name="Angelini C."/>
            <person name="Antonin V."/>
            <person name="Barry K.W."/>
            <person name="Bougher N.L."/>
            <person name="Buchanan P."/>
            <person name="Buyck B."/>
            <person name="Bense V."/>
            <person name="Catcheside P."/>
            <person name="Chovatia M."/>
            <person name="Cooper J."/>
            <person name="Damon W."/>
            <person name="Desjardin D."/>
            <person name="Finy P."/>
            <person name="Geml J."/>
            <person name="Haridas S."/>
            <person name="Hughes K."/>
            <person name="Justo A."/>
            <person name="Karasinski D."/>
            <person name="Kautmanova I."/>
            <person name="Kiss B."/>
            <person name="Kocsube S."/>
            <person name="Kotiranta H."/>
            <person name="LaButti K.M."/>
            <person name="Lechner B.E."/>
            <person name="Liimatainen K."/>
            <person name="Lipzen A."/>
            <person name="Lukacs Z."/>
            <person name="Mihaltcheva S."/>
            <person name="Morgado L.N."/>
            <person name="Niskanen T."/>
            <person name="Noordeloos M.E."/>
            <person name="Ohm R.A."/>
            <person name="Ortiz-Santana B."/>
            <person name="Ovrebo C."/>
            <person name="Racz N."/>
            <person name="Riley R."/>
            <person name="Savchenko A."/>
            <person name="Shiryaev A."/>
            <person name="Soop K."/>
            <person name="Spirin V."/>
            <person name="Szebenyi C."/>
            <person name="Tomsovsky M."/>
            <person name="Tulloss R.E."/>
            <person name="Uehling J."/>
            <person name="Grigoriev I.V."/>
            <person name="Vagvolgyi C."/>
            <person name="Papp T."/>
            <person name="Martin F.M."/>
            <person name="Miettinen O."/>
            <person name="Hibbett D.S."/>
            <person name="Nagy L.G."/>
        </authorList>
    </citation>
    <scope>NUCLEOTIDE SEQUENCE [LARGE SCALE GENOMIC DNA]</scope>
    <source>
        <strain evidence="2 3">HHB13444</strain>
    </source>
</reference>
<sequence>MDNLEDVKRQLQEEFVALTGIGWSVHGATFKSPSAIENEDRMVIHAATIRGQSWVLLAVCDGHSGSATSNYVAQRLPKYLRSALKDVIENKLQGCVDHEHLVANADVISKMLQAEIKNLDDDIGFVVRKLFNDVNELTDAEALRLIDEHEEIIERAFQGTSVALALINVDQYLIWSAVLGNSTVALSTRSDEIGVRQAETLCERHTLDVPEERDRVTAAHPSEEVIDDQQRLLGLLPLVSRAIGDFHLKYGNAYLYRLFSLLPHTALDGTTLRDHYHKVDTPPYVSNEASVRFMDYGILWERWPILMLYTNGVDQLIDGSRVHNPGIHSGADPASVVSFLLGLSDKVKPVVEGILGHGVERKWNELGSNLNRATEVLGNLLGGTDVERLQAVVTRSPQVGRYQGKHMLALDDTTIILCDLTVLQQELERILA</sequence>
<dbReference type="Gene3D" id="3.60.40.10">
    <property type="entry name" value="PPM-type phosphatase domain"/>
    <property type="match status" value="1"/>
</dbReference>
<dbReference type="InterPro" id="IPR036457">
    <property type="entry name" value="PPM-type-like_dom_sf"/>
</dbReference>
<dbReference type="GO" id="GO:0004722">
    <property type="term" value="F:protein serine/threonine phosphatase activity"/>
    <property type="evidence" value="ECO:0007669"/>
    <property type="project" value="InterPro"/>
</dbReference>
<organism evidence="2 3">
    <name type="scientific">Polyporus arcularius HHB13444</name>
    <dbReference type="NCBI Taxonomy" id="1314778"/>
    <lineage>
        <taxon>Eukaryota</taxon>
        <taxon>Fungi</taxon>
        <taxon>Dikarya</taxon>
        <taxon>Basidiomycota</taxon>
        <taxon>Agaricomycotina</taxon>
        <taxon>Agaricomycetes</taxon>
        <taxon>Polyporales</taxon>
        <taxon>Polyporaceae</taxon>
        <taxon>Polyporus</taxon>
    </lineage>
</organism>
<dbReference type="CDD" id="cd00143">
    <property type="entry name" value="PP2Cc"/>
    <property type="match status" value="1"/>
</dbReference>
<keyword evidence="3" id="KW-1185">Reference proteome</keyword>
<dbReference type="STRING" id="1314778.A0A5C3PWC9"/>
<dbReference type="EMBL" id="ML210974">
    <property type="protein sequence ID" value="TFK93946.1"/>
    <property type="molecule type" value="Genomic_DNA"/>
</dbReference>
<evidence type="ECO:0000313" key="2">
    <source>
        <dbReference type="EMBL" id="TFK93946.1"/>
    </source>
</evidence>
<dbReference type="Proteomes" id="UP000308197">
    <property type="component" value="Unassembled WGS sequence"/>
</dbReference>
<dbReference type="InParanoid" id="A0A5C3PWC9"/>
<dbReference type="SUPFAM" id="SSF81606">
    <property type="entry name" value="PP2C-like"/>
    <property type="match status" value="1"/>
</dbReference>
<gene>
    <name evidence="2" type="ORF">K466DRAFT_649586</name>
</gene>
<dbReference type="AlphaFoldDB" id="A0A5C3PWC9"/>
<dbReference type="SMART" id="SM00332">
    <property type="entry name" value="PP2Cc"/>
    <property type="match status" value="1"/>
</dbReference>
<dbReference type="InterPro" id="IPR015655">
    <property type="entry name" value="PP2C"/>
</dbReference>
<evidence type="ECO:0000313" key="3">
    <source>
        <dbReference type="Proteomes" id="UP000308197"/>
    </source>
</evidence>
<proteinExistence type="predicted"/>
<evidence type="ECO:0000259" key="1">
    <source>
        <dbReference type="PROSITE" id="PS51746"/>
    </source>
</evidence>